<proteinExistence type="predicted"/>
<name>A0A1I4GE28_9ACTN</name>
<sequence>MGDMTTESLVLRVVPEADEDGAELDYLAGQLRTELLELDVAGVDPLAADDLPPLAKGVGTTVGALLVRVGIAQGARAVVGAVKRWAARSEKSVEITFGEDSLKVTGISSEQQDRLIEIWLERQNITS</sequence>
<evidence type="ECO:0000313" key="1">
    <source>
        <dbReference type="EMBL" id="SFL28265.1"/>
    </source>
</evidence>
<organism evidence="1 2">
    <name type="scientific">Streptomyces pini</name>
    <dbReference type="NCBI Taxonomy" id="1520580"/>
    <lineage>
        <taxon>Bacteria</taxon>
        <taxon>Bacillati</taxon>
        <taxon>Actinomycetota</taxon>
        <taxon>Actinomycetes</taxon>
        <taxon>Kitasatosporales</taxon>
        <taxon>Streptomycetaceae</taxon>
        <taxon>Streptomyces</taxon>
    </lineage>
</organism>
<dbReference type="EMBL" id="FOSG01000016">
    <property type="protein sequence ID" value="SFL28265.1"/>
    <property type="molecule type" value="Genomic_DNA"/>
</dbReference>
<keyword evidence="2" id="KW-1185">Reference proteome</keyword>
<dbReference type="OrthoDB" id="3297492at2"/>
<dbReference type="AlphaFoldDB" id="A0A1I4GE28"/>
<gene>
    <name evidence="1" type="ORF">SAMN05192584_1168</name>
</gene>
<evidence type="ECO:0000313" key="2">
    <source>
        <dbReference type="Proteomes" id="UP000198928"/>
    </source>
</evidence>
<protein>
    <submittedName>
        <fullName evidence="1">Uncharacterized protein</fullName>
    </submittedName>
</protein>
<dbReference type="RefSeq" id="WP_139238140.1">
    <property type="nucleotide sequence ID" value="NZ_FOSG01000016.1"/>
</dbReference>
<reference evidence="2" key="1">
    <citation type="submission" date="2016-10" db="EMBL/GenBank/DDBJ databases">
        <authorList>
            <person name="Varghese N."/>
            <person name="Submissions S."/>
        </authorList>
    </citation>
    <scope>NUCLEOTIDE SEQUENCE [LARGE SCALE GENOMIC DNA]</scope>
    <source>
        <strain evidence="2">PL19</strain>
    </source>
</reference>
<dbReference type="Proteomes" id="UP000198928">
    <property type="component" value="Unassembled WGS sequence"/>
</dbReference>
<accession>A0A1I4GE28</accession>